<dbReference type="SUPFAM" id="SSF53335">
    <property type="entry name" value="S-adenosyl-L-methionine-dependent methyltransferases"/>
    <property type="match status" value="1"/>
</dbReference>
<keyword evidence="5" id="KW-0128">Catecholamine metabolism</keyword>
<dbReference type="PANTHER" id="PTHR43836:SF2">
    <property type="entry name" value="CATECHOL O-METHYLTRANSFERASE 1-RELATED"/>
    <property type="match status" value="1"/>
</dbReference>
<dbReference type="InterPro" id="IPR029063">
    <property type="entry name" value="SAM-dependent_MTases_sf"/>
</dbReference>
<dbReference type="Pfam" id="PF01596">
    <property type="entry name" value="Methyltransf_3"/>
    <property type="match status" value="1"/>
</dbReference>
<keyword evidence="3" id="KW-0808">Transferase</keyword>
<dbReference type="Proteomes" id="UP001140011">
    <property type="component" value="Unassembled WGS sequence"/>
</dbReference>
<dbReference type="Gene3D" id="3.40.50.150">
    <property type="entry name" value="Vaccinia Virus protein VP39"/>
    <property type="match status" value="1"/>
</dbReference>
<dbReference type="InterPro" id="IPR002935">
    <property type="entry name" value="SAM_O-MeTrfase"/>
</dbReference>
<dbReference type="AlphaFoldDB" id="A0A9W8GZR2"/>
<dbReference type="GO" id="GO:0006584">
    <property type="term" value="P:catecholamine metabolic process"/>
    <property type="evidence" value="ECO:0007669"/>
    <property type="project" value="UniProtKB-KW"/>
</dbReference>
<dbReference type="PANTHER" id="PTHR43836">
    <property type="entry name" value="CATECHOL O-METHYLTRANSFERASE 1-RELATED"/>
    <property type="match status" value="1"/>
</dbReference>
<evidence type="ECO:0000256" key="1">
    <source>
        <dbReference type="ARBA" id="ARBA00012880"/>
    </source>
</evidence>
<dbReference type="GO" id="GO:0032259">
    <property type="term" value="P:methylation"/>
    <property type="evidence" value="ECO:0007669"/>
    <property type="project" value="UniProtKB-KW"/>
</dbReference>
<comment type="caution">
    <text evidence="7">The sequence shown here is derived from an EMBL/GenBank/DDBJ whole genome shotgun (WGS) entry which is preliminary data.</text>
</comment>
<evidence type="ECO:0000256" key="3">
    <source>
        <dbReference type="ARBA" id="ARBA00022679"/>
    </source>
</evidence>
<name>A0A9W8GZR2_9FUNG</name>
<evidence type="ECO:0000256" key="5">
    <source>
        <dbReference type="ARBA" id="ARBA00022939"/>
    </source>
</evidence>
<keyword evidence="2" id="KW-0489">Methyltransferase</keyword>
<comment type="similarity">
    <text evidence="6">Belongs to the class I-like SAM-binding methyltransferase superfamily. Cation-dependent O-methyltransferase family.</text>
</comment>
<reference evidence="7" key="1">
    <citation type="submission" date="2022-07" db="EMBL/GenBank/DDBJ databases">
        <title>Phylogenomic reconstructions and comparative analyses of Kickxellomycotina fungi.</title>
        <authorList>
            <person name="Reynolds N.K."/>
            <person name="Stajich J.E."/>
            <person name="Barry K."/>
            <person name="Grigoriev I.V."/>
            <person name="Crous P."/>
            <person name="Smith M.E."/>
        </authorList>
    </citation>
    <scope>NUCLEOTIDE SEQUENCE</scope>
    <source>
        <strain evidence="7">BCRC 34297</strain>
    </source>
</reference>
<evidence type="ECO:0000256" key="6">
    <source>
        <dbReference type="ARBA" id="ARBA00023453"/>
    </source>
</evidence>
<dbReference type="CDD" id="cd02440">
    <property type="entry name" value="AdoMet_MTases"/>
    <property type="match status" value="1"/>
</dbReference>
<keyword evidence="4" id="KW-0949">S-adenosyl-L-methionine</keyword>
<proteinExistence type="inferred from homology"/>
<dbReference type="EC" id="2.1.1.6" evidence="1"/>
<evidence type="ECO:0000313" key="7">
    <source>
        <dbReference type="EMBL" id="KAJ2752309.1"/>
    </source>
</evidence>
<evidence type="ECO:0000313" key="8">
    <source>
        <dbReference type="Proteomes" id="UP001140011"/>
    </source>
</evidence>
<evidence type="ECO:0000256" key="4">
    <source>
        <dbReference type="ARBA" id="ARBA00022691"/>
    </source>
</evidence>
<organism evidence="7 8">
    <name type="scientific">Coemansia pectinata</name>
    <dbReference type="NCBI Taxonomy" id="1052879"/>
    <lineage>
        <taxon>Eukaryota</taxon>
        <taxon>Fungi</taxon>
        <taxon>Fungi incertae sedis</taxon>
        <taxon>Zoopagomycota</taxon>
        <taxon>Kickxellomycotina</taxon>
        <taxon>Kickxellomycetes</taxon>
        <taxon>Kickxellales</taxon>
        <taxon>Kickxellaceae</taxon>
        <taxon>Coemansia</taxon>
    </lineage>
</organism>
<sequence>MLSRHVLLPPRLLIARRLIHSSRPHPTLRSFLDNSDEASQHSAYQYAHNHSQSEPPVLASIREAAVARDPTEAQKMVSPLQGAFMRHFVSIQRPKSVLELGSYIGYSTIWLAQGLQAIPGSTLCTCESDQTIAHIAEENVKLAGLADTVRVVNVPADLLLGEWDPNHKLDLVFIDANKSAYKRYYSMIINRDLLSENGQIIVDNVLFHGQVHTQATISNASNDDDGAKAARKAKGIARKMHSFNEFVAKDPRTTQVLLPIFDGLLLIQKAK</sequence>
<accession>A0A9W8GZR2</accession>
<dbReference type="OrthoDB" id="10251242at2759"/>
<gene>
    <name evidence="7" type="ORF">GGI19_003911</name>
</gene>
<keyword evidence="8" id="KW-1185">Reference proteome</keyword>
<protein>
    <recommendedName>
        <fullName evidence="1">catechol O-methyltransferase</fullName>
        <ecNumber evidence="1">2.1.1.6</ecNumber>
    </recommendedName>
</protein>
<evidence type="ECO:0000256" key="2">
    <source>
        <dbReference type="ARBA" id="ARBA00022603"/>
    </source>
</evidence>
<dbReference type="GO" id="GO:0016206">
    <property type="term" value="F:catechol O-methyltransferase activity"/>
    <property type="evidence" value="ECO:0007669"/>
    <property type="project" value="UniProtKB-EC"/>
</dbReference>
<dbReference type="PROSITE" id="PS51682">
    <property type="entry name" value="SAM_OMT_I"/>
    <property type="match status" value="1"/>
</dbReference>
<dbReference type="EMBL" id="JANBUH010000298">
    <property type="protein sequence ID" value="KAJ2752309.1"/>
    <property type="molecule type" value="Genomic_DNA"/>
</dbReference>